<protein>
    <recommendedName>
        <fullName evidence="6">Terpene synthase</fullName>
        <ecNumber evidence="6">4.2.3.-</ecNumber>
    </recommendedName>
</protein>
<dbReference type="SFLD" id="SFLDG01020">
    <property type="entry name" value="Terpene_Cyclase_Like_2"/>
    <property type="match status" value="1"/>
</dbReference>
<comment type="caution">
    <text evidence="7">The sequence shown here is derived from an EMBL/GenBank/DDBJ whole genome shotgun (WGS) entry which is preliminary data.</text>
</comment>
<name>A0A1J8PU65_9AGAM</name>
<keyword evidence="3 6" id="KW-0479">Metal-binding</keyword>
<dbReference type="EMBL" id="LVVM01004509">
    <property type="protein sequence ID" value="OJA12782.1"/>
    <property type="molecule type" value="Genomic_DNA"/>
</dbReference>
<keyword evidence="8" id="KW-1185">Reference proteome</keyword>
<dbReference type="GO" id="GO:0008299">
    <property type="term" value="P:isoprenoid biosynthetic process"/>
    <property type="evidence" value="ECO:0007669"/>
    <property type="project" value="UniProtKB-ARBA"/>
</dbReference>
<keyword evidence="5 6" id="KW-0456">Lyase</keyword>
<evidence type="ECO:0000256" key="6">
    <source>
        <dbReference type="RuleBase" id="RU366034"/>
    </source>
</evidence>
<evidence type="ECO:0000256" key="5">
    <source>
        <dbReference type="ARBA" id="ARBA00023239"/>
    </source>
</evidence>
<organism evidence="7 8">
    <name type="scientific">Rhizopogon vesiculosus</name>
    <dbReference type="NCBI Taxonomy" id="180088"/>
    <lineage>
        <taxon>Eukaryota</taxon>
        <taxon>Fungi</taxon>
        <taxon>Dikarya</taxon>
        <taxon>Basidiomycota</taxon>
        <taxon>Agaricomycotina</taxon>
        <taxon>Agaricomycetes</taxon>
        <taxon>Agaricomycetidae</taxon>
        <taxon>Boletales</taxon>
        <taxon>Suillineae</taxon>
        <taxon>Rhizopogonaceae</taxon>
        <taxon>Rhizopogon</taxon>
    </lineage>
</organism>
<keyword evidence="4 6" id="KW-0460">Magnesium</keyword>
<dbReference type="InterPro" id="IPR008949">
    <property type="entry name" value="Isoprenoid_synthase_dom_sf"/>
</dbReference>
<comment type="similarity">
    <text evidence="2 6">Belongs to the terpene synthase family.</text>
</comment>
<dbReference type="Proteomes" id="UP000183567">
    <property type="component" value="Unassembled WGS sequence"/>
</dbReference>
<dbReference type="OrthoDB" id="6486656at2759"/>
<evidence type="ECO:0000256" key="2">
    <source>
        <dbReference type="ARBA" id="ARBA00006333"/>
    </source>
</evidence>
<dbReference type="GO" id="GO:0046872">
    <property type="term" value="F:metal ion binding"/>
    <property type="evidence" value="ECO:0007669"/>
    <property type="project" value="UniProtKB-KW"/>
</dbReference>
<dbReference type="Gene3D" id="1.10.600.10">
    <property type="entry name" value="Farnesyl Diphosphate Synthase"/>
    <property type="match status" value="1"/>
</dbReference>
<proteinExistence type="inferred from homology"/>
<reference evidence="7 8" key="1">
    <citation type="submission" date="2016-03" db="EMBL/GenBank/DDBJ databases">
        <title>Comparative genomics of the ectomycorrhizal sister species Rhizopogon vinicolor and Rhizopogon vesiculosus (Basidiomycota: Boletales) reveals a divergence of the mating type B locus.</title>
        <authorList>
            <person name="Mujic A.B."/>
            <person name="Kuo A."/>
            <person name="Tritt A."/>
            <person name="Lipzen A."/>
            <person name="Chen C."/>
            <person name="Johnson J."/>
            <person name="Sharma A."/>
            <person name="Barry K."/>
            <person name="Grigoriev I.V."/>
            <person name="Spatafora J.W."/>
        </authorList>
    </citation>
    <scope>NUCLEOTIDE SEQUENCE [LARGE SCALE GENOMIC DNA]</scope>
    <source>
        <strain evidence="7 8">AM-OR11-056</strain>
    </source>
</reference>
<evidence type="ECO:0000256" key="1">
    <source>
        <dbReference type="ARBA" id="ARBA00001946"/>
    </source>
</evidence>
<dbReference type="AlphaFoldDB" id="A0A1J8PU65"/>
<evidence type="ECO:0000256" key="4">
    <source>
        <dbReference type="ARBA" id="ARBA00022842"/>
    </source>
</evidence>
<evidence type="ECO:0000256" key="3">
    <source>
        <dbReference type="ARBA" id="ARBA00022723"/>
    </source>
</evidence>
<dbReference type="SUPFAM" id="SSF48576">
    <property type="entry name" value="Terpenoid synthases"/>
    <property type="match status" value="1"/>
</dbReference>
<evidence type="ECO:0000313" key="8">
    <source>
        <dbReference type="Proteomes" id="UP000183567"/>
    </source>
</evidence>
<accession>A0A1J8PU65</accession>
<dbReference type="PANTHER" id="PTHR35201:SF4">
    <property type="entry name" value="BETA-PINACENE SYNTHASE-RELATED"/>
    <property type="match status" value="1"/>
</dbReference>
<dbReference type="SFLD" id="SFLDS00005">
    <property type="entry name" value="Isoprenoid_Synthase_Type_I"/>
    <property type="match status" value="1"/>
</dbReference>
<dbReference type="GO" id="GO:0010333">
    <property type="term" value="F:terpene synthase activity"/>
    <property type="evidence" value="ECO:0007669"/>
    <property type="project" value="InterPro"/>
</dbReference>
<dbReference type="InterPro" id="IPR034686">
    <property type="entry name" value="Terpene_cyclase-like_2"/>
</dbReference>
<comment type="cofactor">
    <cofactor evidence="1 6">
        <name>Mg(2+)</name>
        <dbReference type="ChEBI" id="CHEBI:18420"/>
    </cofactor>
</comment>
<dbReference type="EC" id="4.2.3.-" evidence="6"/>
<evidence type="ECO:0000313" key="7">
    <source>
        <dbReference type="EMBL" id="OJA12782.1"/>
    </source>
</evidence>
<dbReference type="Pfam" id="PF19086">
    <property type="entry name" value="Terpene_syn_C_2"/>
    <property type="match status" value="1"/>
</dbReference>
<sequence length="385" mass="43676">MHTTLPLTENNISCHSATAGRSVNANAKDGYDKPHKKIIIPNVLARWPWPRRLSPFYPEVSAASTAWIAGLKAFSPKAQEAFERGDFGLCACLAYPTARKEHVRAGCDYINAVFVIDEYSDVSGEHEVRKQKDIVMDALRNPHKPRPDGEWIGGEVHRQWVFCYLIFNIKTYTTDRFWERSIPHATAQGQKRFIMAYDEYLEGVVQEAIDRDQHLVRDIQSYTEVRRRTIGVGQIFALLELGLDIPDEVWLHPAIIDMVTAAYDMSFLTNDYVSYNLEQARGDAIHNIVTIVMHEFDTDINGAMEKFLRAKADVPKWGETIDSQVMEYCEGVGNWVRGHDDWGFESGRYLGSKGLEIKRKGWMSLLPKEGPRESAVGPVLVGSLL</sequence>
<dbReference type="PANTHER" id="PTHR35201">
    <property type="entry name" value="TERPENE SYNTHASE"/>
    <property type="match status" value="1"/>
</dbReference>
<gene>
    <name evidence="7" type="ORF">AZE42_08340</name>
</gene>